<evidence type="ECO:0000313" key="5">
    <source>
        <dbReference type="Proteomes" id="UP000095564"/>
    </source>
</evidence>
<feature type="transmembrane region" description="Helical" evidence="2">
    <location>
        <begin position="1335"/>
        <end position="1356"/>
    </location>
</feature>
<evidence type="ECO:0000256" key="1">
    <source>
        <dbReference type="SAM" id="MobiDB-lite"/>
    </source>
</evidence>
<feature type="domain" description="T-Q ester bond containing" evidence="3">
    <location>
        <begin position="1063"/>
        <end position="1184"/>
    </location>
</feature>
<dbReference type="EMBL" id="CZAU01000058">
    <property type="protein sequence ID" value="CUQ22698.1"/>
    <property type="molecule type" value="Genomic_DNA"/>
</dbReference>
<dbReference type="InterPro" id="IPR013783">
    <property type="entry name" value="Ig-like_fold"/>
</dbReference>
<feature type="domain" description="T-Q ester bond containing" evidence="3">
    <location>
        <begin position="697"/>
        <end position="816"/>
    </location>
</feature>
<feature type="domain" description="T-Q ester bond containing" evidence="3">
    <location>
        <begin position="1186"/>
        <end position="1308"/>
    </location>
</feature>
<organism evidence="4 5">
    <name type="scientific">Anaerostipes hadrus</name>
    <dbReference type="NCBI Taxonomy" id="649756"/>
    <lineage>
        <taxon>Bacteria</taxon>
        <taxon>Bacillati</taxon>
        <taxon>Bacillota</taxon>
        <taxon>Clostridia</taxon>
        <taxon>Lachnospirales</taxon>
        <taxon>Lachnospiraceae</taxon>
        <taxon>Anaerostipes</taxon>
    </lineage>
</organism>
<evidence type="ECO:0000259" key="3">
    <source>
        <dbReference type="Pfam" id="PF18202"/>
    </source>
</evidence>
<dbReference type="RefSeq" id="WP_055162520.1">
    <property type="nucleotide sequence ID" value="NZ_CZAU01000058.1"/>
</dbReference>
<dbReference type="Pfam" id="PF18202">
    <property type="entry name" value="TQ"/>
    <property type="match status" value="7"/>
</dbReference>
<reference evidence="4 5" key="1">
    <citation type="submission" date="2015-09" db="EMBL/GenBank/DDBJ databases">
        <authorList>
            <consortium name="Pathogen Informatics"/>
        </authorList>
    </citation>
    <scope>NUCLEOTIDE SEQUENCE [LARGE SCALE GENOMIC DNA]</scope>
    <source>
        <strain evidence="4 5">2789STDY5834908</strain>
    </source>
</reference>
<accession>A0A174URP0</accession>
<feature type="domain" description="T-Q ester bond containing" evidence="3">
    <location>
        <begin position="941"/>
        <end position="1061"/>
    </location>
</feature>
<keyword evidence="2" id="KW-1133">Transmembrane helix</keyword>
<dbReference type="Proteomes" id="UP000095564">
    <property type="component" value="Unassembled WGS sequence"/>
</dbReference>
<feature type="region of interest" description="Disordered" evidence="1">
    <location>
        <begin position="1303"/>
        <end position="1330"/>
    </location>
</feature>
<protein>
    <recommendedName>
        <fullName evidence="3">T-Q ester bond containing domain-containing protein</fullName>
    </recommendedName>
</protein>
<feature type="domain" description="T-Q ester bond containing" evidence="3">
    <location>
        <begin position="818"/>
        <end position="939"/>
    </location>
</feature>
<dbReference type="NCBIfam" id="NF033903">
    <property type="entry name" value="VaFE_rpt"/>
    <property type="match status" value="7"/>
</dbReference>
<dbReference type="OrthoDB" id="2295014at2"/>
<feature type="region of interest" description="Disordered" evidence="1">
    <location>
        <begin position="1"/>
        <end position="22"/>
    </location>
</feature>
<dbReference type="Gene3D" id="2.60.40.3930">
    <property type="match status" value="7"/>
</dbReference>
<keyword evidence="2" id="KW-0472">Membrane</keyword>
<feature type="domain" description="T-Q ester bond containing" evidence="3">
    <location>
        <begin position="452"/>
        <end position="573"/>
    </location>
</feature>
<feature type="region of interest" description="Disordered" evidence="1">
    <location>
        <begin position="1179"/>
        <end position="1203"/>
    </location>
</feature>
<feature type="compositionally biased region" description="Low complexity" evidence="1">
    <location>
        <begin position="1319"/>
        <end position="1328"/>
    </location>
</feature>
<feature type="domain" description="T-Q ester bond containing" evidence="3">
    <location>
        <begin position="576"/>
        <end position="693"/>
    </location>
</feature>
<keyword evidence="2" id="KW-0812">Transmembrane</keyword>
<evidence type="ECO:0000256" key="2">
    <source>
        <dbReference type="SAM" id="Phobius"/>
    </source>
</evidence>
<evidence type="ECO:0000313" key="4">
    <source>
        <dbReference type="EMBL" id="CUQ22698.1"/>
    </source>
</evidence>
<dbReference type="NCBIfam" id="TIGR01167">
    <property type="entry name" value="LPXTG_anchor"/>
    <property type="match status" value="1"/>
</dbReference>
<feature type="compositionally biased region" description="Polar residues" evidence="1">
    <location>
        <begin position="1306"/>
        <end position="1316"/>
    </location>
</feature>
<sequence>MKVTTDNDDDNPAVVTVSDQPDNDPINFEVKKVDKETGETIQGDADLSGAQFTVKYYNKYYNNKSELPNNATRTWVMQTKKSTNGKYILHFNDAYKVSGDDFYKDENGTPCIPYGTITIEETKAPDGYKISDSTVSVNGQVLNDRTYFTKVSGKDGEQPSKVVSDFTVSDPTKMYAIQVTKNDAELNKSEAIGGKDHKLTEDAATLEGTQFSVINRSANAIKYEGKTINPGEEVTRISTTWNDKEKKYTAQTGDRSLPYGTYGVKEIATSQGYMMSDGNEHAVECHGEDGTTYTANMVEGLNFKNQIIRGNYVFNKKSDEQKSVNAAFKITNAATGESHVVVTDKNGEYDSTAIDHSKNTNANDKLLKDYKKDTVLKASDFDHNAGTWFGQGEDGSMANVDDQKGAFPYGKYEVEELRSDSNKGLQLVKFEFYITKDGKTIQGGTITDESEPKIGTKAKNEETDNNIASATDDVTIIDTVNYEHVTPDKYRLTATLMNKKTGAVVLDKNGKAVTGTKVFTNTTKAGSVDVELNFDASDLGGEDVVVFEVLTRESDGTTIATHQDINDEGQTISFVSIGTKASDANTGSNLVEASTNMKIKDTVSYKNLIVGKTYTINGKLMDKKTGKPALDDEGKEITSSVKFTAESKNGTVDVIFEFSGVKLAGKPIVAFESLTYKGKEYAVHQDIEDKDQTTLIPKVSTTASDKTNGTHMSYADKKVTLVDTVKVENIVEGREYTLKGKVIDKNTGNPLEIDGKEVTAEKKFTATSNSETVELEFEFNGSNLAGTTTVVFEDLYEGENRIGSHADLNDEGQTVSIPKIGTTLVGKDNQIHVVNADQKITLVDTVKYQGLEKGREYEVKGILYDKETKEPFTVNGEQVTATGKFTAETESGTAEVEFTFDGSALAGKTLVAYEEVFDVKTGALIADHKDIDDNDQTVVIPKIGTTLTGESNNKAVNAGKETTLIDTVKYENVEPGREIEVQGVLHEKETGEVVKVDGKEITATAKFTPTEANGAAQVTFKFDASSLAGKTLVAYEKAYDVETKSLIGSHEDINDNDQTINFPELHTTALNKENADHIVEAKKNVTIVDTVSYKNVTPGEELEVKGVLYDKNTKKPVMNNGKEVTASAKFTPETSEGSVDVTFTFDASDLDGHTFVAYEQMYDVKTGALIGTHEDINDEDQSVHAPKLHTTATNKKDGSHSVKPSKKVTVVDVVKYTNLVPGKTYEVQGTLYDKATKKPLKINGKEVVASTKFVAKGANGEVKVVFKFDASALDGKSLVAFEKMYDVDTNTLIGRHEDINDKKQTVKVSSKATPHQTSERSGGSSESGTPKTGDYTQMMLFAGISACAMVGGYLFYRRRKQNA</sequence>
<gene>
    <name evidence="4" type="ORF">ERS852520_03445</name>
</gene>
<feature type="compositionally biased region" description="Acidic residues" evidence="1">
    <location>
        <begin position="1"/>
        <end position="11"/>
    </location>
</feature>
<dbReference type="Gene3D" id="2.60.40.10">
    <property type="entry name" value="Immunoglobulins"/>
    <property type="match status" value="2"/>
</dbReference>
<proteinExistence type="predicted"/>
<dbReference type="InterPro" id="IPR041100">
    <property type="entry name" value="TQ"/>
</dbReference>
<name>A0A174URP0_ANAHA</name>